<evidence type="ECO:0000256" key="3">
    <source>
        <dbReference type="SAM" id="MobiDB-lite"/>
    </source>
</evidence>
<reference evidence="6" key="1">
    <citation type="submission" date="2021-03" db="EMBL/GenBank/DDBJ databases">
        <title>Actinotalea soli sp. nov., isolated from soil.</title>
        <authorList>
            <person name="Ping W."/>
            <person name="Zhang J."/>
        </authorList>
    </citation>
    <scope>NUCLEOTIDE SEQUENCE</scope>
    <source>
        <strain evidence="6">BY-33</strain>
    </source>
</reference>
<evidence type="ECO:0000259" key="5">
    <source>
        <dbReference type="Pfam" id="PF22725"/>
    </source>
</evidence>
<dbReference type="Gene3D" id="3.30.360.10">
    <property type="entry name" value="Dihydrodipicolinate Reductase, domain 2"/>
    <property type="match status" value="1"/>
</dbReference>
<evidence type="ECO:0000256" key="2">
    <source>
        <dbReference type="ARBA" id="ARBA00023027"/>
    </source>
</evidence>
<dbReference type="InterPro" id="IPR050463">
    <property type="entry name" value="Gfo/Idh/MocA_oxidrdct_glycsds"/>
</dbReference>
<dbReference type="InterPro" id="IPR029475">
    <property type="entry name" value="DUF6807"/>
</dbReference>
<evidence type="ECO:0000313" key="7">
    <source>
        <dbReference type="Proteomes" id="UP000664209"/>
    </source>
</evidence>
<dbReference type="Pfam" id="PF22725">
    <property type="entry name" value="GFO_IDH_MocA_C3"/>
    <property type="match status" value="1"/>
</dbReference>
<accession>A0A939LQC8</accession>
<dbReference type="InterPro" id="IPR055170">
    <property type="entry name" value="GFO_IDH_MocA-like_dom"/>
</dbReference>
<organism evidence="6 7">
    <name type="scientific">Actinotalea soli</name>
    <dbReference type="NCBI Taxonomy" id="2819234"/>
    <lineage>
        <taxon>Bacteria</taxon>
        <taxon>Bacillati</taxon>
        <taxon>Actinomycetota</taxon>
        <taxon>Actinomycetes</taxon>
        <taxon>Micrococcales</taxon>
        <taxon>Cellulomonadaceae</taxon>
        <taxon>Actinotalea</taxon>
    </lineage>
</organism>
<evidence type="ECO:0000256" key="1">
    <source>
        <dbReference type="ARBA" id="ARBA00023002"/>
    </source>
</evidence>
<evidence type="ECO:0000313" key="6">
    <source>
        <dbReference type="EMBL" id="MBO1752476.1"/>
    </source>
</evidence>
<feature type="region of interest" description="Disordered" evidence="3">
    <location>
        <begin position="403"/>
        <end position="424"/>
    </location>
</feature>
<dbReference type="Pfam" id="PF14100">
    <property type="entry name" value="DUF6807"/>
    <property type="match status" value="1"/>
</dbReference>
<feature type="domain" description="GFO/IDH/MocA-like oxidoreductase" evidence="5">
    <location>
        <begin position="155"/>
        <end position="283"/>
    </location>
</feature>
<keyword evidence="7" id="KW-1185">Reference proteome</keyword>
<name>A0A939LQC8_9CELL</name>
<evidence type="ECO:0000259" key="4">
    <source>
        <dbReference type="Pfam" id="PF01408"/>
    </source>
</evidence>
<feature type="domain" description="Gfo/Idh/MocA-like oxidoreductase N-terminal" evidence="4">
    <location>
        <begin position="14"/>
        <end position="144"/>
    </location>
</feature>
<gene>
    <name evidence="6" type="ORF">J4G33_11755</name>
</gene>
<keyword evidence="1" id="KW-0560">Oxidoreductase</keyword>
<dbReference type="SUPFAM" id="SSF55347">
    <property type="entry name" value="Glyceraldehyde-3-phosphate dehydrogenase-like, C-terminal domain"/>
    <property type="match status" value="1"/>
</dbReference>
<dbReference type="EMBL" id="JAGEMK010000006">
    <property type="protein sequence ID" value="MBO1752476.1"/>
    <property type="molecule type" value="Genomic_DNA"/>
</dbReference>
<dbReference type="Gene3D" id="3.40.50.720">
    <property type="entry name" value="NAD(P)-binding Rossmann-like Domain"/>
    <property type="match status" value="1"/>
</dbReference>
<dbReference type="Pfam" id="PF01408">
    <property type="entry name" value="GFO_IDH_MocA"/>
    <property type="match status" value="1"/>
</dbReference>
<dbReference type="InterPro" id="IPR036291">
    <property type="entry name" value="NAD(P)-bd_dom_sf"/>
</dbReference>
<dbReference type="Proteomes" id="UP000664209">
    <property type="component" value="Unassembled WGS sequence"/>
</dbReference>
<dbReference type="SUPFAM" id="SSF51735">
    <property type="entry name" value="NAD(P)-binding Rossmann-fold domains"/>
    <property type="match status" value="1"/>
</dbReference>
<dbReference type="AlphaFoldDB" id="A0A939LQC8"/>
<dbReference type="GO" id="GO:0016491">
    <property type="term" value="F:oxidoreductase activity"/>
    <property type="evidence" value="ECO:0007669"/>
    <property type="project" value="UniProtKB-KW"/>
</dbReference>
<proteinExistence type="predicted"/>
<dbReference type="InterPro" id="IPR000683">
    <property type="entry name" value="Gfo/Idh/MocA-like_OxRdtase_N"/>
</dbReference>
<dbReference type="PANTHER" id="PTHR43818">
    <property type="entry name" value="BCDNA.GH03377"/>
    <property type="match status" value="1"/>
</dbReference>
<protein>
    <submittedName>
        <fullName evidence="6">PmoA family protein</fullName>
    </submittedName>
</protein>
<dbReference type="PANTHER" id="PTHR43818:SF11">
    <property type="entry name" value="BCDNA.GH03377"/>
    <property type="match status" value="1"/>
</dbReference>
<dbReference type="GO" id="GO:0000166">
    <property type="term" value="F:nucleotide binding"/>
    <property type="evidence" value="ECO:0007669"/>
    <property type="project" value="InterPro"/>
</dbReference>
<sequence>MRAPGGPDGAGPAVALVGVHGHGRSHLGNIWRLHRAGALRLVGLVDLTPLDEAGPWPPEVTSAEDRAALLATPWTEDVDAMLAEARPDVVVICTPIHTHADLAARALRAGADVLLEKPTTASLAEFDELLDVEQETGRVVQVGFQTFGSTALSIVHELVADGLIGEVTGVGATGTWVRSLDYWTRSRWTGRRQLEGRPVVDGVTTNPLAHAVATALHLADARTTEDVVEVELDQYRANDVEVDDTTAVRITTATGLRVTLGLTLCAPEHTQPRVIVQGTTGRAILDYYADTVTVTRPDEASGSPAGRSHTLQGSRTTLLEDLLAHRSEGTPLLSPLAGTGAFMRVLDAVRAAPDPLPIGPEHVTSVTDELGTHLVVDGVATWCARVATEHRTFAELGAPWAATPGSSRSTPAAPRPVKIPPWSEAPTWREHGDLLRVEIAGTEVARYVDGSGSPDFDSPRPHLHPVRTPGGTVVTDAAPLDHTWHLGLAVGVQDVAGANLWGGRTYLRGAGYTWRRDHGRIVHQEWVRRAPGSVSHRLLWAGPDGQTLLEEVRDLAWSPLDAGSWRLDLAFHLNLPEGVEEPVELGSPGSHGRDQGGYGGLFWRVAPCEGIDLRTPAARGEAAVHGTRPADGARWLAWSATASAAGGDGAADRGAEGAQDFTIAVLPADEQTAQDPWFVRAADYPGLGSALAWDAPVEVGAAGLSRSFTILVADGRWEDGRVEAALQDMTHRRKDAR</sequence>
<keyword evidence="2" id="KW-0520">NAD</keyword>
<comment type="caution">
    <text evidence="6">The sequence shown here is derived from an EMBL/GenBank/DDBJ whole genome shotgun (WGS) entry which is preliminary data.</text>
</comment>